<accession>A0A0N9VXN1</accession>
<evidence type="ECO:0000313" key="2">
    <source>
        <dbReference type="Proteomes" id="UP000066487"/>
    </source>
</evidence>
<evidence type="ECO:0000313" key="1">
    <source>
        <dbReference type="EMBL" id="ALI03554.1"/>
    </source>
</evidence>
<proteinExistence type="predicted"/>
<dbReference type="OrthoDB" id="7032037at2"/>
<name>A0A0N9VXN1_PSEFL</name>
<dbReference type="AlphaFoldDB" id="A0A0N9VXN1"/>
<protein>
    <submittedName>
        <fullName evidence="1">Uncharacterized protein</fullName>
    </submittedName>
</protein>
<gene>
    <name evidence="1" type="ORF">AO353_21705</name>
</gene>
<dbReference type="InterPro" id="IPR008979">
    <property type="entry name" value="Galactose-bd-like_sf"/>
</dbReference>
<dbReference type="Gene3D" id="2.60.120.260">
    <property type="entry name" value="Galactose-binding domain-like"/>
    <property type="match status" value="1"/>
</dbReference>
<dbReference type="SUPFAM" id="SSF49785">
    <property type="entry name" value="Galactose-binding domain-like"/>
    <property type="match status" value="1"/>
</dbReference>
<reference evidence="1 2" key="2">
    <citation type="journal article" date="2018" name="Nature">
        <title>Mutant phenotypes for thousands of bacterial genes of unknown function.</title>
        <authorList>
            <person name="Price M.N."/>
            <person name="Wetmore K.M."/>
            <person name="Waters R.J."/>
            <person name="Callaghan M."/>
            <person name="Ray J."/>
            <person name="Liu H."/>
            <person name="Kuehl J.V."/>
            <person name="Melnyk R.A."/>
            <person name="Lamson J.S."/>
            <person name="Suh Y."/>
            <person name="Carlson H.K."/>
            <person name="Esquivel Z."/>
            <person name="Sadeeshkumar H."/>
            <person name="Chakraborty R."/>
            <person name="Zane G.M."/>
            <person name="Rubin B.E."/>
            <person name="Wall J.D."/>
            <person name="Visel A."/>
            <person name="Bristow J."/>
            <person name="Blow M.J."/>
            <person name="Arkin A.P."/>
            <person name="Deutschbauer A.M."/>
        </authorList>
    </citation>
    <scope>NUCLEOTIDE SEQUENCE [LARGE SCALE GENOMIC DNA]</scope>
    <source>
        <strain evidence="1 2">FW300-N2E3</strain>
    </source>
</reference>
<dbReference type="EMBL" id="CP012830">
    <property type="protein sequence ID" value="ALI03554.1"/>
    <property type="molecule type" value="Genomic_DNA"/>
</dbReference>
<organism evidence="1 2">
    <name type="scientific">Pseudomonas fluorescens</name>
    <dbReference type="NCBI Taxonomy" id="294"/>
    <lineage>
        <taxon>Bacteria</taxon>
        <taxon>Pseudomonadati</taxon>
        <taxon>Pseudomonadota</taxon>
        <taxon>Gammaproteobacteria</taxon>
        <taxon>Pseudomonadales</taxon>
        <taxon>Pseudomonadaceae</taxon>
        <taxon>Pseudomonas</taxon>
    </lineage>
</organism>
<sequence length="137" mass="15069">MSLQPAENNLLLNGDFSRKGEHWTPNSPAKVEYSEGYCALQVYAQITQRVTFEGGGDFKFSVKMKTDSGSACQATVVMHPSKQSKQLDLGGGMHWTEKELHFSAPADTEHMEVELLANDGASGVFGSRFDDVVLKRL</sequence>
<dbReference type="Proteomes" id="UP000066487">
    <property type="component" value="Chromosome"/>
</dbReference>
<dbReference type="RefSeq" id="WP_054596800.1">
    <property type="nucleotide sequence ID" value="NZ_CP012830.1"/>
</dbReference>
<reference evidence="2" key="1">
    <citation type="submission" date="2015-09" db="EMBL/GenBank/DDBJ databases">
        <title>Whole genome sequence of Pseudomonas fluorescens FW300-N2E3.</title>
        <authorList>
            <person name="Ray J."/>
            <person name="Melnyk R."/>
            <person name="Deutschbauer A."/>
        </authorList>
    </citation>
    <scope>NUCLEOTIDE SEQUENCE [LARGE SCALE GENOMIC DNA]</scope>
    <source>
        <strain evidence="2">FW300-N2E3</strain>
    </source>
</reference>